<evidence type="ECO:0000256" key="21">
    <source>
        <dbReference type="SAM" id="Phobius"/>
    </source>
</evidence>
<comment type="caution">
    <text evidence="24">The sequence shown here is derived from an EMBL/GenBank/DDBJ whole genome shotgun (WGS) entry which is preliminary data.</text>
</comment>
<evidence type="ECO:0000256" key="2">
    <source>
        <dbReference type="ARBA" id="ARBA00009584"/>
    </source>
</evidence>
<organism evidence="24 25">
    <name type="scientific">Polyrhizophydium stewartii</name>
    <dbReference type="NCBI Taxonomy" id="2732419"/>
    <lineage>
        <taxon>Eukaryota</taxon>
        <taxon>Fungi</taxon>
        <taxon>Fungi incertae sedis</taxon>
        <taxon>Chytridiomycota</taxon>
        <taxon>Chytridiomycota incertae sedis</taxon>
        <taxon>Chytridiomycetes</taxon>
        <taxon>Rhizophydiales</taxon>
        <taxon>Rhizophydiales incertae sedis</taxon>
        <taxon>Polyrhizophydium</taxon>
    </lineage>
</organism>
<keyword evidence="7 21" id="KW-0812">Transmembrane</keyword>
<feature type="region of interest" description="Disordered" evidence="20">
    <location>
        <begin position="1"/>
        <end position="45"/>
    </location>
</feature>
<feature type="coiled-coil region" evidence="19">
    <location>
        <begin position="392"/>
        <end position="420"/>
    </location>
</feature>
<keyword evidence="25" id="KW-1185">Reference proteome</keyword>
<feature type="region of interest" description="Disordered" evidence="20">
    <location>
        <begin position="714"/>
        <end position="778"/>
    </location>
</feature>
<dbReference type="SUPFAM" id="SSF47473">
    <property type="entry name" value="EF-hand"/>
    <property type="match status" value="1"/>
</dbReference>
<dbReference type="Gene3D" id="1.10.238.10">
    <property type="entry name" value="EF-hand"/>
    <property type="match status" value="1"/>
</dbReference>
<name>A0ABR4N3B0_9FUNG</name>
<dbReference type="InterPro" id="IPR002048">
    <property type="entry name" value="EF_hand_dom"/>
</dbReference>
<sequence>MSSQPEQAGRQPVSGTTSTASTAAPAAPSTTPATPAPAKPVIKPETVVETAIREAKVEASELPLSPAPAPEPKKSLWVRVKDEAIHYWHGTKLLGAELVISGRLLIKLLNGHKLTRREMRQLRRTTGDLLRLVPFVVIVAIPFLELALPLLLRFFPNMLPSTFESKFQEEEKKKKLLKVRIQMAKFLQETVAEFAISGASNNQAAKEFNEFFMRYRNSGQSAPSEEILRIARKFQDELTLTNLSRPQLISMAKYMNLNAFGTDTFLRHQIERRLKYLEADDQLIAAEGVDSLSMQELQQVCLARGIRTVGVSPARMRSELQQWLDLHLVHKIPSSLLLLSQAFLTTERLPASMDDAIEKRAEALQATLSSLPHQVINEAQLKVNEASGVATNKQKLEVLKEQEEMIADELEQEAAVKAAKKAKGLEATKKAKEELGAAAKTAAPAALDAAAAATAASPSTAASATPAAAVSSDPAATPAASAPAAPTEAPAAPATAPVPSAATAAPPAPAAATAAAAPIAAKPAASGIPASAPAAATADKATAAAPAAAEQPATAAAAPAPEPEVEEKLSEEELKKLGEAIKTITTDSALSDVKEDLDDLKEEQKDFKEDIEELVQVTQKTVSKTADRLTSRVDKMISGIENELAKYDSEIGSKLNLVRPDEEGKMPIEELESALRVIRDHPNDDRIKRILTHLDSDNDGMVALKEILTLVEESDNEGHGEIIPAKRDEEKKAKDKPAAAPTPAAAAAAPAEGAPAAQPAAPAQSEAPAAASKETKSS</sequence>
<evidence type="ECO:0000256" key="17">
    <source>
        <dbReference type="ARBA" id="ARBA00031360"/>
    </source>
</evidence>
<evidence type="ECO:0000256" key="4">
    <source>
        <dbReference type="ARBA" id="ARBA00022448"/>
    </source>
</evidence>
<comment type="subcellular location">
    <subcellularLocation>
        <location evidence="1">Mitochondrion inner membrane</location>
        <topology evidence="1">Single-pass membrane protein</topology>
    </subcellularLocation>
</comment>
<dbReference type="InterPro" id="IPR033122">
    <property type="entry name" value="LETM1-like_RBD"/>
</dbReference>
<dbReference type="InterPro" id="IPR059005">
    <property type="entry name" value="LETM1_C"/>
</dbReference>
<evidence type="ECO:0000256" key="15">
    <source>
        <dbReference type="ARBA" id="ARBA00023128"/>
    </source>
</evidence>
<dbReference type="EMBL" id="JADGIZ020000038">
    <property type="protein sequence ID" value="KAL2914036.1"/>
    <property type="molecule type" value="Genomic_DNA"/>
</dbReference>
<evidence type="ECO:0000313" key="24">
    <source>
        <dbReference type="EMBL" id="KAL2914036.1"/>
    </source>
</evidence>
<evidence type="ECO:0000259" key="23">
    <source>
        <dbReference type="PROSITE" id="PS51758"/>
    </source>
</evidence>
<evidence type="ECO:0000256" key="13">
    <source>
        <dbReference type="ARBA" id="ARBA00023054"/>
    </source>
</evidence>
<keyword evidence="5" id="KW-0050">Antiport</keyword>
<dbReference type="InterPro" id="IPR018247">
    <property type="entry name" value="EF_Hand_1_Ca_BS"/>
</dbReference>
<feature type="region of interest" description="Disordered" evidence="20">
    <location>
        <begin position="473"/>
        <end position="505"/>
    </location>
</feature>
<evidence type="ECO:0000313" key="25">
    <source>
        <dbReference type="Proteomes" id="UP001527925"/>
    </source>
</evidence>
<keyword evidence="15 18" id="KW-0496">Mitochondrion</keyword>
<dbReference type="PROSITE" id="PS00018">
    <property type="entry name" value="EF_HAND_1"/>
    <property type="match status" value="1"/>
</dbReference>
<protein>
    <recommendedName>
        <fullName evidence="3">Mitochondrial proton/calcium exchanger protein</fullName>
    </recommendedName>
    <alternativeName>
        <fullName evidence="17">Leucine zipper-EF-hand-containing transmembrane protein 1</fullName>
    </alternativeName>
</protein>
<keyword evidence="11" id="KW-0809">Transit peptide</keyword>
<evidence type="ECO:0000256" key="5">
    <source>
        <dbReference type="ARBA" id="ARBA00022449"/>
    </source>
</evidence>
<feature type="transmembrane region" description="Helical" evidence="21">
    <location>
        <begin position="129"/>
        <end position="152"/>
    </location>
</feature>
<evidence type="ECO:0000256" key="7">
    <source>
        <dbReference type="ARBA" id="ARBA00022692"/>
    </source>
</evidence>
<feature type="compositionally biased region" description="Basic and acidic residues" evidence="20">
    <location>
        <begin position="716"/>
        <end position="737"/>
    </location>
</feature>
<dbReference type="PANTHER" id="PTHR14009:SF1">
    <property type="entry name" value="MITOCHONDRIAL PROTON_CALCIUM EXCHANGER PROTEIN"/>
    <property type="match status" value="1"/>
</dbReference>
<keyword evidence="4" id="KW-0813">Transport</keyword>
<evidence type="ECO:0000256" key="14">
    <source>
        <dbReference type="ARBA" id="ARBA00023065"/>
    </source>
</evidence>
<proteinExistence type="inferred from homology"/>
<dbReference type="InterPro" id="IPR011992">
    <property type="entry name" value="EF-hand-dom_pair"/>
</dbReference>
<dbReference type="InterPro" id="IPR044202">
    <property type="entry name" value="LETM1/MDM38-like"/>
</dbReference>
<dbReference type="Pfam" id="PF26561">
    <property type="entry name" value="LETM1_C"/>
    <property type="match status" value="1"/>
</dbReference>
<keyword evidence="8" id="KW-0479">Metal-binding</keyword>
<evidence type="ECO:0000256" key="19">
    <source>
        <dbReference type="SAM" id="Coils"/>
    </source>
</evidence>
<feature type="compositionally biased region" description="Low complexity" evidence="20">
    <location>
        <begin position="543"/>
        <end position="559"/>
    </location>
</feature>
<dbReference type="PANTHER" id="PTHR14009">
    <property type="entry name" value="LEUCINE ZIPPER-EF-HAND CONTAINING TRANSMEMBRANE PROTEIN"/>
    <property type="match status" value="1"/>
</dbReference>
<keyword evidence="10" id="KW-0106">Calcium</keyword>
<feature type="region of interest" description="Disordered" evidence="20">
    <location>
        <begin position="543"/>
        <end position="573"/>
    </location>
</feature>
<feature type="domain" description="Letm1 RBD" evidence="23">
    <location>
        <begin position="175"/>
        <end position="366"/>
    </location>
</feature>
<keyword evidence="14" id="KW-0406">Ion transport</keyword>
<keyword evidence="16 21" id="KW-0472">Membrane</keyword>
<dbReference type="Pfam" id="PF07766">
    <property type="entry name" value="LETM1_RBD"/>
    <property type="match status" value="1"/>
</dbReference>
<keyword evidence="13 19" id="KW-0175">Coiled coil</keyword>
<keyword evidence="12 21" id="KW-1133">Transmembrane helix</keyword>
<evidence type="ECO:0000256" key="9">
    <source>
        <dbReference type="ARBA" id="ARBA00022792"/>
    </source>
</evidence>
<feature type="domain" description="EF-hand" evidence="22">
    <location>
        <begin position="682"/>
        <end position="717"/>
    </location>
</feature>
<evidence type="ECO:0000259" key="22">
    <source>
        <dbReference type="PROSITE" id="PS50222"/>
    </source>
</evidence>
<feature type="coiled-coil region" evidence="19">
    <location>
        <begin position="590"/>
        <end position="617"/>
    </location>
</feature>
<evidence type="ECO:0000256" key="10">
    <source>
        <dbReference type="ARBA" id="ARBA00022837"/>
    </source>
</evidence>
<feature type="compositionally biased region" description="Low complexity" evidence="20">
    <location>
        <begin position="16"/>
        <end position="33"/>
    </location>
</feature>
<dbReference type="Proteomes" id="UP001527925">
    <property type="component" value="Unassembled WGS sequence"/>
</dbReference>
<evidence type="ECO:0000256" key="20">
    <source>
        <dbReference type="SAM" id="MobiDB-lite"/>
    </source>
</evidence>
<evidence type="ECO:0000256" key="1">
    <source>
        <dbReference type="ARBA" id="ARBA00004434"/>
    </source>
</evidence>
<feature type="compositionally biased region" description="Low complexity" evidence="20">
    <location>
        <begin position="738"/>
        <end position="772"/>
    </location>
</feature>
<keyword evidence="6" id="KW-0109">Calcium transport</keyword>
<dbReference type="PROSITE" id="PS50222">
    <property type="entry name" value="EF_HAND_2"/>
    <property type="match status" value="1"/>
</dbReference>
<evidence type="ECO:0000256" key="11">
    <source>
        <dbReference type="ARBA" id="ARBA00022946"/>
    </source>
</evidence>
<gene>
    <name evidence="24" type="primary">YLH47</name>
    <name evidence="24" type="ORF">HK105_206481</name>
</gene>
<evidence type="ECO:0000256" key="16">
    <source>
        <dbReference type="ARBA" id="ARBA00023136"/>
    </source>
</evidence>
<evidence type="ECO:0000256" key="8">
    <source>
        <dbReference type="ARBA" id="ARBA00022723"/>
    </source>
</evidence>
<evidence type="ECO:0000256" key="18">
    <source>
        <dbReference type="PROSITE-ProRule" id="PRU01094"/>
    </source>
</evidence>
<evidence type="ECO:0000256" key="3">
    <source>
        <dbReference type="ARBA" id="ARBA00020557"/>
    </source>
</evidence>
<evidence type="ECO:0000256" key="12">
    <source>
        <dbReference type="ARBA" id="ARBA00022989"/>
    </source>
</evidence>
<reference evidence="24 25" key="1">
    <citation type="submission" date="2023-09" db="EMBL/GenBank/DDBJ databases">
        <title>Pangenome analysis of Batrachochytrium dendrobatidis and related Chytrids.</title>
        <authorList>
            <person name="Yacoub M.N."/>
            <person name="Stajich J.E."/>
            <person name="James T.Y."/>
        </authorList>
    </citation>
    <scope>NUCLEOTIDE SEQUENCE [LARGE SCALE GENOMIC DNA]</scope>
    <source>
        <strain evidence="24 25">JEL0888</strain>
    </source>
</reference>
<accession>A0ABR4N3B0</accession>
<evidence type="ECO:0000256" key="6">
    <source>
        <dbReference type="ARBA" id="ARBA00022568"/>
    </source>
</evidence>
<keyword evidence="9" id="KW-0999">Mitochondrion inner membrane</keyword>
<comment type="similarity">
    <text evidence="2">Belongs to the LETM1 family.</text>
</comment>
<dbReference type="PROSITE" id="PS51758">
    <property type="entry name" value="LETM1_RBD"/>
    <property type="match status" value="1"/>
</dbReference>